<keyword evidence="8 10" id="KW-1133">Transmembrane helix</keyword>
<evidence type="ECO:0000256" key="8">
    <source>
        <dbReference type="ARBA" id="ARBA00022989"/>
    </source>
</evidence>
<evidence type="ECO:0000256" key="1">
    <source>
        <dbReference type="ARBA" id="ARBA00004377"/>
    </source>
</evidence>
<dbReference type="Gene3D" id="3.30.700.10">
    <property type="entry name" value="Glycoprotein, Type 4 Pilin"/>
    <property type="match status" value="1"/>
</dbReference>
<keyword evidence="13" id="KW-1185">Reference proteome</keyword>
<gene>
    <name evidence="12" type="primary">gspG</name>
    <name evidence="12" type="ORF">H8K32_06180</name>
</gene>
<evidence type="ECO:0000256" key="6">
    <source>
        <dbReference type="ARBA" id="ARBA00022519"/>
    </source>
</evidence>
<dbReference type="GO" id="GO:0005886">
    <property type="term" value="C:plasma membrane"/>
    <property type="evidence" value="ECO:0007669"/>
    <property type="project" value="UniProtKB-SubCell"/>
</dbReference>
<evidence type="ECO:0000256" key="9">
    <source>
        <dbReference type="ARBA" id="ARBA00023136"/>
    </source>
</evidence>
<dbReference type="InterPro" id="IPR012902">
    <property type="entry name" value="N_methyl_site"/>
</dbReference>
<dbReference type="RefSeq" id="WP_186911607.1">
    <property type="nucleotide sequence ID" value="NZ_JACOFV010000004.1"/>
</dbReference>
<keyword evidence="4" id="KW-1003">Cell membrane</keyword>
<evidence type="ECO:0000256" key="10">
    <source>
        <dbReference type="SAM" id="Phobius"/>
    </source>
</evidence>
<evidence type="ECO:0000256" key="3">
    <source>
        <dbReference type="ARBA" id="ARBA00020042"/>
    </source>
</evidence>
<dbReference type="PROSITE" id="PS00409">
    <property type="entry name" value="PROKAR_NTER_METHYL"/>
    <property type="match status" value="1"/>
</dbReference>
<dbReference type="PRINTS" id="PR00813">
    <property type="entry name" value="BCTERIALGSPG"/>
</dbReference>
<dbReference type="GO" id="GO:0015628">
    <property type="term" value="P:protein secretion by the type II secretion system"/>
    <property type="evidence" value="ECO:0007669"/>
    <property type="project" value="InterPro"/>
</dbReference>
<feature type="transmembrane region" description="Helical" evidence="10">
    <location>
        <begin position="23"/>
        <end position="44"/>
    </location>
</feature>
<dbReference type="AlphaFoldDB" id="A0A923HDE0"/>
<dbReference type="GO" id="GO:0015627">
    <property type="term" value="C:type II protein secretion system complex"/>
    <property type="evidence" value="ECO:0007669"/>
    <property type="project" value="InterPro"/>
</dbReference>
<evidence type="ECO:0000256" key="5">
    <source>
        <dbReference type="ARBA" id="ARBA00022481"/>
    </source>
</evidence>
<comment type="caution">
    <text evidence="12">The sequence shown here is derived from an EMBL/GenBank/DDBJ whole genome shotgun (WGS) entry which is preliminary data.</text>
</comment>
<keyword evidence="5" id="KW-0488">Methylation</keyword>
<evidence type="ECO:0000256" key="4">
    <source>
        <dbReference type="ARBA" id="ARBA00022475"/>
    </source>
</evidence>
<keyword evidence="9 10" id="KW-0472">Membrane</keyword>
<protein>
    <recommendedName>
        <fullName evidence="3">Type II secretion system core protein G</fullName>
    </recommendedName>
</protein>
<dbReference type="NCBIfam" id="TIGR02532">
    <property type="entry name" value="IV_pilin_GFxxxE"/>
    <property type="match status" value="1"/>
</dbReference>
<dbReference type="NCBIfam" id="TIGR01710">
    <property type="entry name" value="typeII_sec_gspG"/>
    <property type="match status" value="1"/>
</dbReference>
<proteinExistence type="inferred from homology"/>
<dbReference type="Proteomes" id="UP000634011">
    <property type="component" value="Unassembled WGS sequence"/>
</dbReference>
<dbReference type="InterPro" id="IPR010054">
    <property type="entry name" value="Type2_sec_GspG"/>
</dbReference>
<dbReference type="PANTHER" id="PTHR30093">
    <property type="entry name" value="GENERAL SECRETION PATHWAY PROTEIN G"/>
    <property type="match status" value="1"/>
</dbReference>
<feature type="domain" description="Type II secretion system protein GspG C-terminal" evidence="11">
    <location>
        <begin position="46"/>
        <end position="155"/>
    </location>
</feature>
<evidence type="ECO:0000313" key="13">
    <source>
        <dbReference type="Proteomes" id="UP000634011"/>
    </source>
</evidence>
<dbReference type="SUPFAM" id="SSF54523">
    <property type="entry name" value="Pili subunits"/>
    <property type="match status" value="1"/>
</dbReference>
<sequence>MLNSESIAVSKSYTHQKHQRSRGFTLIEIMVVVVIMGILAALVVPKLMGRTDDARIAAAKQDISTLMQALKLYRLDNQRYPTTEQGLQALILKPSSGPAANGWKTGGYIDKLPKDPWGNPYQYLSPGLKGEVDVFSYGADGQAGGVGNDADIGSWDL</sequence>
<reference evidence="12" key="1">
    <citation type="submission" date="2020-08" db="EMBL/GenBank/DDBJ databases">
        <title>Novel species isolated from subtropical streams in China.</title>
        <authorList>
            <person name="Lu H."/>
        </authorList>
    </citation>
    <scope>NUCLEOTIDE SEQUENCE</scope>
    <source>
        <strain evidence="12">KACC 12607</strain>
    </source>
</reference>
<keyword evidence="6" id="KW-0997">Cell inner membrane</keyword>
<dbReference type="InterPro" id="IPR013545">
    <property type="entry name" value="T2SS_protein-GspG_C"/>
</dbReference>
<dbReference type="InterPro" id="IPR000983">
    <property type="entry name" value="Bac_GSPG_pilin"/>
</dbReference>
<dbReference type="Pfam" id="PF08334">
    <property type="entry name" value="T2SSG"/>
    <property type="match status" value="1"/>
</dbReference>
<accession>A0A923HDE0</accession>
<dbReference type="InterPro" id="IPR045584">
    <property type="entry name" value="Pilin-like"/>
</dbReference>
<evidence type="ECO:0000313" key="12">
    <source>
        <dbReference type="EMBL" id="MBC3861684.1"/>
    </source>
</evidence>
<evidence type="ECO:0000259" key="11">
    <source>
        <dbReference type="Pfam" id="PF08334"/>
    </source>
</evidence>
<dbReference type="EMBL" id="JACOFV010000004">
    <property type="protein sequence ID" value="MBC3861684.1"/>
    <property type="molecule type" value="Genomic_DNA"/>
</dbReference>
<name>A0A923HDE0_9BURK</name>
<dbReference type="Pfam" id="PF07963">
    <property type="entry name" value="N_methyl"/>
    <property type="match status" value="1"/>
</dbReference>
<evidence type="ECO:0000256" key="7">
    <source>
        <dbReference type="ARBA" id="ARBA00022692"/>
    </source>
</evidence>
<comment type="similarity">
    <text evidence="2">Belongs to the GSP G family.</text>
</comment>
<organism evidence="12 13">
    <name type="scientific">Undibacterium jejuense</name>
    <dbReference type="NCBI Taxonomy" id="1344949"/>
    <lineage>
        <taxon>Bacteria</taxon>
        <taxon>Pseudomonadati</taxon>
        <taxon>Pseudomonadota</taxon>
        <taxon>Betaproteobacteria</taxon>
        <taxon>Burkholderiales</taxon>
        <taxon>Oxalobacteraceae</taxon>
        <taxon>Undibacterium</taxon>
    </lineage>
</organism>
<keyword evidence="7 10" id="KW-0812">Transmembrane</keyword>
<evidence type="ECO:0000256" key="2">
    <source>
        <dbReference type="ARBA" id="ARBA00009984"/>
    </source>
</evidence>
<comment type="subcellular location">
    <subcellularLocation>
        <location evidence="1">Cell inner membrane</location>
        <topology evidence="1">Single-pass membrane protein</topology>
    </subcellularLocation>
</comment>
<dbReference type="PANTHER" id="PTHR30093:SF44">
    <property type="entry name" value="TYPE II SECRETION SYSTEM CORE PROTEIN G"/>
    <property type="match status" value="1"/>
</dbReference>